<evidence type="ECO:0000259" key="1">
    <source>
        <dbReference type="Pfam" id="PF09851"/>
    </source>
</evidence>
<gene>
    <name evidence="2" type="ORF">HMPREF9725_02220</name>
</gene>
<dbReference type="Pfam" id="PF09851">
    <property type="entry name" value="SHOCT"/>
    <property type="match status" value="1"/>
</dbReference>
<feature type="domain" description="SHOCT" evidence="1">
    <location>
        <begin position="146"/>
        <end position="171"/>
    </location>
</feature>
<sequence length="174" mass="20136">MESFGQDMYTTKVDELPENMTNFLKTNLSLDVTTDNFVSATWIMNFFSKGKIFCIVLNDRVVYNFTSIEQNYYSSVTGIEKNLYNQIIMTSAGNRTIIFSQGFGYTPKKDVIEKIFADINRAFNDYNTQKNEEGTSVKEESPDILIKKLYALYQQGILTEEEFTLKKKKILNEI</sequence>
<dbReference type="Proteomes" id="UP000011708">
    <property type="component" value="Chromosome"/>
</dbReference>
<dbReference type="HOGENOM" id="CLU_1539350_0_0_12"/>
<dbReference type="RefSeq" id="WP_002689518.1">
    <property type="nucleotide sequence ID" value="NZ_CM001794.1"/>
</dbReference>
<comment type="caution">
    <text evidence="2">The sequence shown here is derived from an EMBL/GenBank/DDBJ whole genome shotgun (WGS) entry which is preliminary data.</text>
</comment>
<evidence type="ECO:0000313" key="2">
    <source>
        <dbReference type="EMBL" id="EMB29350.1"/>
    </source>
</evidence>
<dbReference type="AlphaFoldDB" id="M2BIW8"/>
<proteinExistence type="predicted"/>
<name>M2BIW8_TREDN</name>
<accession>M2BIW8</accession>
<dbReference type="PATRIC" id="fig|999431.4.peg.2298"/>
<dbReference type="InterPro" id="IPR018649">
    <property type="entry name" value="SHOCT"/>
</dbReference>
<dbReference type="EMBL" id="AGDW01000022">
    <property type="protein sequence ID" value="EMB29350.1"/>
    <property type="molecule type" value="Genomic_DNA"/>
</dbReference>
<organism evidence="2">
    <name type="scientific">Treponema denticola H1-T</name>
    <dbReference type="NCBI Taxonomy" id="999431"/>
    <lineage>
        <taxon>Bacteria</taxon>
        <taxon>Pseudomonadati</taxon>
        <taxon>Spirochaetota</taxon>
        <taxon>Spirochaetia</taxon>
        <taxon>Spirochaetales</taxon>
        <taxon>Treponemataceae</taxon>
        <taxon>Treponema</taxon>
    </lineage>
</organism>
<protein>
    <recommendedName>
        <fullName evidence="1">SHOCT domain-containing protein</fullName>
    </recommendedName>
</protein>
<reference evidence="2" key="1">
    <citation type="submission" date="2012-01" db="EMBL/GenBank/DDBJ databases">
        <title>The Genome Sequence of Treponema denticola H1-T.</title>
        <authorList>
            <consortium name="The Broad Institute Genome Sequencing Platform"/>
            <person name="Earl A."/>
            <person name="Ward D."/>
            <person name="Feldgarden M."/>
            <person name="Gevers D."/>
            <person name="Blanton J.M."/>
            <person name="Fenno C.J."/>
            <person name="Baranova O.V."/>
            <person name="Mathney J."/>
            <person name="Dewhirst F.E."/>
            <person name="Izard J."/>
            <person name="Young S.K."/>
            <person name="Zeng Q."/>
            <person name="Gargeya S."/>
            <person name="Fitzgerald M."/>
            <person name="Haas B."/>
            <person name="Abouelleil A."/>
            <person name="Alvarado L."/>
            <person name="Arachchi H.M."/>
            <person name="Berlin A."/>
            <person name="Chapman S.B."/>
            <person name="Gearin G."/>
            <person name="Goldberg J."/>
            <person name="Griggs A."/>
            <person name="Gujja S."/>
            <person name="Hansen M."/>
            <person name="Heiman D."/>
            <person name="Howarth C."/>
            <person name="Larimer J."/>
            <person name="Lui A."/>
            <person name="MacDonald P.J.P."/>
            <person name="McCowen C."/>
            <person name="Montmayeur A."/>
            <person name="Murphy C."/>
            <person name="Neiman D."/>
            <person name="Pearson M."/>
            <person name="Priest M."/>
            <person name="Roberts A."/>
            <person name="Saif S."/>
            <person name="Shea T."/>
            <person name="Sisk P."/>
            <person name="Stolte C."/>
            <person name="Sykes S."/>
            <person name="Wortman J."/>
            <person name="Nusbaum C."/>
            <person name="Birren B."/>
        </authorList>
    </citation>
    <scope>NUCLEOTIDE SEQUENCE [LARGE SCALE GENOMIC DNA]</scope>
    <source>
        <strain evidence="2">H1-T</strain>
    </source>
</reference>